<reference evidence="2 3" key="1">
    <citation type="submission" date="2024-04" db="EMBL/GenBank/DDBJ databases">
        <title>Phyllosticta paracitricarpa is synonymous to the EU quarantine fungus P. citricarpa based on phylogenomic analyses.</title>
        <authorList>
            <consortium name="Lawrence Berkeley National Laboratory"/>
            <person name="Van Ingen-Buijs V.A."/>
            <person name="Van Westerhoven A.C."/>
            <person name="Haridas S."/>
            <person name="Skiadas P."/>
            <person name="Martin F."/>
            <person name="Groenewald J.Z."/>
            <person name="Crous P.W."/>
            <person name="Seidl M.F."/>
        </authorList>
    </citation>
    <scope>NUCLEOTIDE SEQUENCE [LARGE SCALE GENOMIC DNA]</scope>
    <source>
        <strain evidence="2 3">CBS 123374</strain>
    </source>
</reference>
<dbReference type="PANTHER" id="PTHR28630:SF3">
    <property type="entry name" value="PEROXIREDOXIN-LIKE 2C"/>
    <property type="match status" value="1"/>
</dbReference>
<keyword evidence="3" id="KW-1185">Reference proteome</keyword>
<evidence type="ECO:0000313" key="2">
    <source>
        <dbReference type="EMBL" id="KAK8240484.1"/>
    </source>
</evidence>
<dbReference type="InterPro" id="IPR032801">
    <property type="entry name" value="PXL2A/B/C"/>
</dbReference>
<dbReference type="Pfam" id="PF13911">
    <property type="entry name" value="AhpC-TSA_2"/>
    <property type="match status" value="1"/>
</dbReference>
<dbReference type="Proteomes" id="UP001492380">
    <property type="component" value="Unassembled WGS sequence"/>
</dbReference>
<dbReference type="InterPro" id="IPR036249">
    <property type="entry name" value="Thioredoxin-like_sf"/>
</dbReference>
<feature type="compositionally biased region" description="Polar residues" evidence="1">
    <location>
        <begin position="49"/>
        <end position="59"/>
    </location>
</feature>
<feature type="compositionally biased region" description="Low complexity" evidence="1">
    <location>
        <begin position="29"/>
        <end position="42"/>
    </location>
</feature>
<accession>A0ABR1YWB8</accession>
<organism evidence="2 3">
    <name type="scientific">Phyllosticta capitalensis</name>
    <dbReference type="NCBI Taxonomy" id="121624"/>
    <lineage>
        <taxon>Eukaryota</taxon>
        <taxon>Fungi</taxon>
        <taxon>Dikarya</taxon>
        <taxon>Ascomycota</taxon>
        <taxon>Pezizomycotina</taxon>
        <taxon>Dothideomycetes</taxon>
        <taxon>Dothideomycetes incertae sedis</taxon>
        <taxon>Botryosphaeriales</taxon>
        <taxon>Phyllostictaceae</taxon>
        <taxon>Phyllosticta</taxon>
    </lineage>
</organism>
<dbReference type="EMBL" id="JBBWRZ010000003">
    <property type="protein sequence ID" value="KAK8240484.1"/>
    <property type="molecule type" value="Genomic_DNA"/>
</dbReference>
<protein>
    <submittedName>
        <fullName evidence="2">AhpC/TSA antioxidant enzyme-domain-containing protein</fullName>
    </submittedName>
</protein>
<proteinExistence type="predicted"/>
<name>A0ABR1YWB8_9PEZI</name>
<dbReference type="PANTHER" id="PTHR28630">
    <property type="match status" value="1"/>
</dbReference>
<comment type="caution">
    <text evidence="2">The sequence shown here is derived from an EMBL/GenBank/DDBJ whole genome shotgun (WGS) entry which is preliminary data.</text>
</comment>
<evidence type="ECO:0000256" key="1">
    <source>
        <dbReference type="SAM" id="MobiDB-lite"/>
    </source>
</evidence>
<dbReference type="SUPFAM" id="SSF52833">
    <property type="entry name" value="Thioredoxin-like"/>
    <property type="match status" value="1"/>
</dbReference>
<feature type="region of interest" description="Disordered" evidence="1">
    <location>
        <begin position="29"/>
        <end position="62"/>
    </location>
</feature>
<evidence type="ECO:0000313" key="3">
    <source>
        <dbReference type="Proteomes" id="UP001492380"/>
    </source>
</evidence>
<sequence>MTPVSRWSSSSSSDMEFFHHRYRHVMPLSDDSSDLLEPPSSSGRDSNDTHSTAPTSHPSCRSAECVGRNHVRFEEQTQEFDYNDYFNKFREDVNVSVDCPSRSFLEAIAQIPVYDKDNKPRSFGSLWSGPTSIGERQLIIFVRHFYCGACQAYLKALTKTITPQSYFTMPIPTSITIIGCGGTNMIEAYKEYTGCPFPIYADPTRALYHALGMSWTTDFGNKRPDYMKDISIPRWIYGQMVQANEQVSKQGLKMAMRSGHWLQIGGEFLFENEEVIWCNRMKHFRDHVEIHRLKELLEIE</sequence>
<gene>
    <name evidence="2" type="ORF">HDK90DRAFT_185776</name>
</gene>
<dbReference type="CDD" id="cd02970">
    <property type="entry name" value="PRX_like2"/>
    <property type="match status" value="1"/>
</dbReference>